<evidence type="ECO:0000259" key="1">
    <source>
        <dbReference type="Pfam" id="PF13456"/>
    </source>
</evidence>
<protein>
    <recommendedName>
        <fullName evidence="1">RNase H type-1 domain-containing protein</fullName>
    </recommendedName>
</protein>
<evidence type="ECO:0000313" key="3">
    <source>
        <dbReference type="Proteomes" id="UP001472677"/>
    </source>
</evidence>
<proteinExistence type="predicted"/>
<dbReference type="EMBL" id="JBBPBM010000006">
    <property type="protein sequence ID" value="KAK8581867.1"/>
    <property type="molecule type" value="Genomic_DNA"/>
</dbReference>
<gene>
    <name evidence="2" type="ORF">V6N12_072073</name>
</gene>
<dbReference type="InterPro" id="IPR002156">
    <property type="entry name" value="RNaseH_domain"/>
</dbReference>
<name>A0ABR2FLQ5_9ROSI</name>
<keyword evidence="3" id="KW-1185">Reference proteome</keyword>
<reference evidence="2 3" key="1">
    <citation type="journal article" date="2024" name="G3 (Bethesda)">
        <title>Genome assembly of Hibiscus sabdariffa L. provides insights into metabolisms of medicinal natural products.</title>
        <authorList>
            <person name="Kim T."/>
        </authorList>
    </citation>
    <scope>NUCLEOTIDE SEQUENCE [LARGE SCALE GENOMIC DNA]</scope>
    <source>
        <strain evidence="2">TK-2024</strain>
        <tissue evidence="2">Old leaves</tissue>
    </source>
</reference>
<accession>A0ABR2FLQ5</accession>
<sequence length="111" mass="12752">MLSPRKPLHVNERLFSLKTWVSDRFNRGDSLSVFKKVTFVTFDKSVISPIIRDILSLRNLFQSVTFTFVGKIGNETAHMLAKLGIQHPETRIWVEEALASVELLAMRERPP</sequence>
<dbReference type="Pfam" id="PF13456">
    <property type="entry name" value="RVT_3"/>
    <property type="match status" value="1"/>
</dbReference>
<dbReference type="Proteomes" id="UP001472677">
    <property type="component" value="Unassembled WGS sequence"/>
</dbReference>
<feature type="domain" description="RNase H type-1" evidence="1">
    <location>
        <begin position="28"/>
        <end position="83"/>
    </location>
</feature>
<evidence type="ECO:0000313" key="2">
    <source>
        <dbReference type="EMBL" id="KAK8581867.1"/>
    </source>
</evidence>
<organism evidence="2 3">
    <name type="scientific">Hibiscus sabdariffa</name>
    <name type="common">roselle</name>
    <dbReference type="NCBI Taxonomy" id="183260"/>
    <lineage>
        <taxon>Eukaryota</taxon>
        <taxon>Viridiplantae</taxon>
        <taxon>Streptophyta</taxon>
        <taxon>Embryophyta</taxon>
        <taxon>Tracheophyta</taxon>
        <taxon>Spermatophyta</taxon>
        <taxon>Magnoliopsida</taxon>
        <taxon>eudicotyledons</taxon>
        <taxon>Gunneridae</taxon>
        <taxon>Pentapetalae</taxon>
        <taxon>rosids</taxon>
        <taxon>malvids</taxon>
        <taxon>Malvales</taxon>
        <taxon>Malvaceae</taxon>
        <taxon>Malvoideae</taxon>
        <taxon>Hibiscus</taxon>
    </lineage>
</organism>
<comment type="caution">
    <text evidence="2">The sequence shown here is derived from an EMBL/GenBank/DDBJ whole genome shotgun (WGS) entry which is preliminary data.</text>
</comment>